<dbReference type="Gene3D" id="3.40.50.360">
    <property type="match status" value="1"/>
</dbReference>
<feature type="region of interest" description="Disordered" evidence="3">
    <location>
        <begin position="44"/>
        <end position="75"/>
    </location>
</feature>
<protein>
    <recommendedName>
        <fullName evidence="4">Flavodoxin-like domain-containing protein</fullName>
    </recommendedName>
</protein>
<dbReference type="Pfam" id="PF12682">
    <property type="entry name" value="Flavodoxin_4"/>
    <property type="match status" value="1"/>
</dbReference>
<evidence type="ECO:0000313" key="6">
    <source>
        <dbReference type="Proteomes" id="UP000270261"/>
    </source>
</evidence>
<feature type="domain" description="Flavodoxin-like" evidence="4">
    <location>
        <begin position="281"/>
        <end position="420"/>
    </location>
</feature>
<dbReference type="PANTHER" id="PTHR39201:SF1">
    <property type="entry name" value="FLAVODOXIN-LIKE DOMAIN-CONTAINING PROTEIN"/>
    <property type="match status" value="1"/>
</dbReference>
<name>A0A426FRH1_9BURK</name>
<feature type="compositionally biased region" description="Low complexity" evidence="3">
    <location>
        <begin position="168"/>
        <end position="204"/>
    </location>
</feature>
<keyword evidence="6" id="KW-1185">Reference proteome</keyword>
<sequence length="449" mass="44547">MTKEVIILIGINPATETVARHLGTDRQLVLADLLFDSPAPAAVATDPATGSAEGTTSAASTPAAPATAPAETAPRPAEALAKVLRRAGLKSRSTKVDLNNAESVQGLVAFAERLGEPRGAFLMDAAPGAAAPVAAIDLTATVTLLQALPPLPRVPAMPLATSAAAGPAAAPASSTAGTAPGTASAPGNAPAGASPGTGTGSAPSVAGTRAGTPAVTSGASVPSSLAGSLAPTASPATATATAAAGTAGAAGAAAVAPTTTSASAATTPAPLPTGLTAGQQALIVCFSPTGNTETVAWMIQKYTNADVADLKPLMLYPRDYKNAMEQVQLENQLGYLPKLGRFDTDISPYPLIFIGFPVWDAQLPPPVKTWLKNSNLAGKTLVPFTTHAGGGAGESFVQIGQLCPDSTVLPGLTLIGNPDNNSSTNAIRGRAAAEAEKQVQQWLGTAPQS</sequence>
<keyword evidence="1" id="KW-0285">Flavoprotein</keyword>
<dbReference type="InterPro" id="IPR029039">
    <property type="entry name" value="Flavoprotein-like_sf"/>
</dbReference>
<dbReference type="Proteomes" id="UP000270261">
    <property type="component" value="Unassembled WGS sequence"/>
</dbReference>
<dbReference type="AlphaFoldDB" id="A0A426FRH1"/>
<evidence type="ECO:0000256" key="1">
    <source>
        <dbReference type="ARBA" id="ARBA00022630"/>
    </source>
</evidence>
<evidence type="ECO:0000256" key="3">
    <source>
        <dbReference type="SAM" id="MobiDB-lite"/>
    </source>
</evidence>
<keyword evidence="2" id="KW-0288">FMN</keyword>
<gene>
    <name evidence="5" type="ORF">EHV23_03485</name>
</gene>
<reference evidence="5 6" key="1">
    <citation type="submission" date="2018-11" db="EMBL/GenBank/DDBJ databases">
        <title>Genome sequencing of Lautropia sp. KCOM 2505 (= ChDC F240).</title>
        <authorList>
            <person name="Kook J.-K."/>
            <person name="Park S.-N."/>
            <person name="Lim Y.K."/>
        </authorList>
    </citation>
    <scope>NUCLEOTIDE SEQUENCE [LARGE SCALE GENOMIC DNA]</scope>
    <source>
        <strain evidence="5 6">KCOM 2505</strain>
    </source>
</reference>
<proteinExistence type="predicted"/>
<dbReference type="InterPro" id="IPR008254">
    <property type="entry name" value="Flavodoxin/NO_synth"/>
</dbReference>
<dbReference type="SUPFAM" id="SSF52218">
    <property type="entry name" value="Flavoproteins"/>
    <property type="match status" value="1"/>
</dbReference>
<dbReference type="OrthoDB" id="9806505at2"/>
<dbReference type="EMBL" id="RRUE01000001">
    <property type="protein sequence ID" value="RRN45302.1"/>
    <property type="molecule type" value="Genomic_DNA"/>
</dbReference>
<evidence type="ECO:0000256" key="2">
    <source>
        <dbReference type="ARBA" id="ARBA00022643"/>
    </source>
</evidence>
<evidence type="ECO:0000259" key="4">
    <source>
        <dbReference type="Pfam" id="PF12682"/>
    </source>
</evidence>
<organism evidence="5 6">
    <name type="scientific">Lautropia dentalis</name>
    <dbReference type="NCBI Taxonomy" id="2490857"/>
    <lineage>
        <taxon>Bacteria</taxon>
        <taxon>Pseudomonadati</taxon>
        <taxon>Pseudomonadota</taxon>
        <taxon>Betaproteobacteria</taxon>
        <taxon>Burkholderiales</taxon>
        <taxon>Burkholderiaceae</taxon>
        <taxon>Lautropia</taxon>
    </lineage>
</organism>
<feature type="compositionally biased region" description="Low complexity" evidence="3">
    <location>
        <begin position="223"/>
        <end position="232"/>
    </location>
</feature>
<dbReference type="RefSeq" id="WP_125094730.1">
    <property type="nucleotide sequence ID" value="NZ_RRUE01000001.1"/>
</dbReference>
<feature type="region of interest" description="Disordered" evidence="3">
    <location>
        <begin position="168"/>
        <end position="232"/>
    </location>
</feature>
<dbReference type="PANTHER" id="PTHR39201">
    <property type="entry name" value="EXPORTED PROTEIN-RELATED"/>
    <property type="match status" value="1"/>
</dbReference>
<evidence type="ECO:0000313" key="5">
    <source>
        <dbReference type="EMBL" id="RRN45302.1"/>
    </source>
</evidence>
<comment type="caution">
    <text evidence="5">The sequence shown here is derived from an EMBL/GenBank/DDBJ whole genome shotgun (WGS) entry which is preliminary data.</text>
</comment>
<accession>A0A426FRH1</accession>
<dbReference type="GO" id="GO:0010181">
    <property type="term" value="F:FMN binding"/>
    <property type="evidence" value="ECO:0007669"/>
    <property type="project" value="InterPro"/>
</dbReference>